<feature type="domain" description="Type II secretion system protein GspF" evidence="11">
    <location>
        <begin position="277"/>
        <end position="399"/>
    </location>
</feature>
<dbReference type="PRINTS" id="PR00812">
    <property type="entry name" value="BCTERIALGSPF"/>
</dbReference>
<evidence type="ECO:0000256" key="2">
    <source>
        <dbReference type="ARBA" id="ARBA00005745"/>
    </source>
</evidence>
<feature type="transmembrane region" description="Helical" evidence="10">
    <location>
        <begin position="173"/>
        <end position="195"/>
    </location>
</feature>
<evidence type="ECO:0000256" key="10">
    <source>
        <dbReference type="SAM" id="Phobius"/>
    </source>
</evidence>
<keyword evidence="7 10" id="KW-1133">Transmembrane helix</keyword>
<keyword evidence="4" id="KW-1003">Cell membrane</keyword>
<comment type="subcellular location">
    <subcellularLocation>
        <location evidence="1 9">Cell inner membrane</location>
        <topology evidence="1 9">Multi-pass membrane protein</topology>
    </subcellularLocation>
</comment>
<keyword evidence="6 9" id="KW-0812">Transmembrane</keyword>
<dbReference type="InterPro" id="IPR042094">
    <property type="entry name" value="T2SS_GspF_sf"/>
</dbReference>
<dbReference type="PANTHER" id="PTHR30012">
    <property type="entry name" value="GENERAL SECRETION PATHWAY PROTEIN"/>
    <property type="match status" value="1"/>
</dbReference>
<evidence type="ECO:0000256" key="3">
    <source>
        <dbReference type="ARBA" id="ARBA00022448"/>
    </source>
</evidence>
<dbReference type="PROSITE" id="PS00874">
    <property type="entry name" value="T2SP_F"/>
    <property type="match status" value="1"/>
</dbReference>
<evidence type="ECO:0000256" key="6">
    <source>
        <dbReference type="ARBA" id="ARBA00022692"/>
    </source>
</evidence>
<dbReference type="InterPro" id="IPR001992">
    <property type="entry name" value="T2SS_GspF/T4SS_PilC_CS"/>
</dbReference>
<sequence>MEEKMGDKDHTYYWQGINPQGQKVSGEAQEASLVAIKYQLQRQGINIIKLRRQRESLLHRYQHKIKAKDIAVMSRQLATMLGAGVPLVKSLQLIARSTPKQKMQQLINRLALDVENGTPLSSALTTHPQQFSRLYCNLVQSGEQTGALDHIFEQIALYREKAEQLKSKIKKALFYPSMVLLIAGIVTAILLLFVIPQFEDIFASFGAPLPLFTQWVIAVSRALQNHWLSMIIAIALMVLLYQRVWRYSPRVRHLSDRLLLTLPIIGSILRKAALTGFARTLATTFAAGIPLVDGLSAAAGACGNRIYRDATLQIREQVIVGMPMNAALRATQLFPDMVIQMVTVGEETGAIDSMMSKVASIYEQEVDDAIAGLTSLIEPLMMLILGILVGGLVIAMYLPIFDLGNVIR</sequence>
<protein>
    <submittedName>
        <fullName evidence="12">Type II secretion system F family protein</fullName>
    </submittedName>
</protein>
<keyword evidence="3 9" id="KW-0813">Transport</keyword>
<feature type="transmembrane region" description="Helical" evidence="10">
    <location>
        <begin position="201"/>
        <end position="220"/>
    </location>
</feature>
<keyword evidence="13" id="KW-1185">Reference proteome</keyword>
<feature type="transmembrane region" description="Helical" evidence="10">
    <location>
        <begin position="227"/>
        <end position="245"/>
    </location>
</feature>
<evidence type="ECO:0000313" key="13">
    <source>
        <dbReference type="Proteomes" id="UP000664882"/>
    </source>
</evidence>
<evidence type="ECO:0000256" key="1">
    <source>
        <dbReference type="ARBA" id="ARBA00004429"/>
    </source>
</evidence>
<evidence type="ECO:0000259" key="11">
    <source>
        <dbReference type="Pfam" id="PF00482"/>
    </source>
</evidence>
<evidence type="ECO:0000256" key="5">
    <source>
        <dbReference type="ARBA" id="ARBA00022519"/>
    </source>
</evidence>
<evidence type="ECO:0000313" key="12">
    <source>
        <dbReference type="EMBL" id="MBO1518151.1"/>
    </source>
</evidence>
<comment type="caution">
    <text evidence="12">The sequence shown here is derived from an EMBL/GenBank/DDBJ whole genome shotgun (WGS) entry which is preliminary data.</text>
</comment>
<dbReference type="EMBL" id="JAGDFX010000001">
    <property type="protein sequence ID" value="MBO1518151.1"/>
    <property type="molecule type" value="Genomic_DNA"/>
</dbReference>
<gene>
    <name evidence="12" type="ORF">J3U76_00630</name>
</gene>
<accession>A0ABS3NC31</accession>
<feature type="transmembrane region" description="Helical" evidence="10">
    <location>
        <begin position="380"/>
        <end position="400"/>
    </location>
</feature>
<dbReference type="InterPro" id="IPR003004">
    <property type="entry name" value="GspF/PilC"/>
</dbReference>
<evidence type="ECO:0000256" key="7">
    <source>
        <dbReference type="ARBA" id="ARBA00022989"/>
    </source>
</evidence>
<dbReference type="Pfam" id="PF00482">
    <property type="entry name" value="T2SSF"/>
    <property type="match status" value="2"/>
</dbReference>
<dbReference type="InterPro" id="IPR018076">
    <property type="entry name" value="T2SS_GspF_dom"/>
</dbReference>
<organism evidence="12 13">
    <name type="scientific">Oceanisphaera pacifica</name>
    <dbReference type="NCBI Taxonomy" id="2818389"/>
    <lineage>
        <taxon>Bacteria</taxon>
        <taxon>Pseudomonadati</taxon>
        <taxon>Pseudomonadota</taxon>
        <taxon>Gammaproteobacteria</taxon>
        <taxon>Aeromonadales</taxon>
        <taxon>Aeromonadaceae</taxon>
        <taxon>Oceanisphaera</taxon>
    </lineage>
</organism>
<dbReference type="Proteomes" id="UP000664882">
    <property type="component" value="Unassembled WGS sequence"/>
</dbReference>
<feature type="domain" description="Type II secretion system protein GspF" evidence="11">
    <location>
        <begin position="74"/>
        <end position="196"/>
    </location>
</feature>
<evidence type="ECO:0000256" key="9">
    <source>
        <dbReference type="RuleBase" id="RU003923"/>
    </source>
</evidence>
<keyword evidence="5" id="KW-0997">Cell inner membrane</keyword>
<reference evidence="12 13" key="1">
    <citation type="submission" date="2021-03" db="EMBL/GenBank/DDBJ databases">
        <title>Oceanisphaera sp. nov., isolated from the intestine.</title>
        <authorList>
            <person name="Zhao L.-H."/>
            <person name="Shi L.-F."/>
        </authorList>
    </citation>
    <scope>NUCLEOTIDE SEQUENCE [LARGE SCALE GENOMIC DNA]</scope>
    <source>
        <strain evidence="12 13">DM8</strain>
    </source>
</reference>
<keyword evidence="8 10" id="KW-0472">Membrane</keyword>
<dbReference type="Gene3D" id="1.20.81.30">
    <property type="entry name" value="Type II secretion system (T2SS), domain F"/>
    <property type="match status" value="2"/>
</dbReference>
<name>A0ABS3NC31_9GAMM</name>
<proteinExistence type="inferred from homology"/>
<evidence type="ECO:0000256" key="4">
    <source>
        <dbReference type="ARBA" id="ARBA00022475"/>
    </source>
</evidence>
<evidence type="ECO:0000256" key="8">
    <source>
        <dbReference type="ARBA" id="ARBA00023136"/>
    </source>
</evidence>
<dbReference type="PANTHER" id="PTHR30012:SF7">
    <property type="entry name" value="PROTEIN TRANSPORT PROTEIN HOFC HOMOLOG"/>
    <property type="match status" value="1"/>
</dbReference>
<comment type="similarity">
    <text evidence="2 9">Belongs to the GSP F family.</text>
</comment>